<dbReference type="PROSITE" id="PS01124">
    <property type="entry name" value="HTH_ARAC_FAMILY_2"/>
    <property type="match status" value="1"/>
</dbReference>
<protein>
    <recommendedName>
        <fullName evidence="3">HTH araC/xylS-type domain-containing protein</fullName>
    </recommendedName>
</protein>
<dbReference type="Gene3D" id="1.10.10.60">
    <property type="entry name" value="Homeodomain-like"/>
    <property type="match status" value="1"/>
</dbReference>
<dbReference type="RefSeq" id="WP_004898408.1">
    <property type="nucleotide sequence ID" value="NZ_BBTI01000014.1"/>
</dbReference>
<reference evidence="4 5" key="1">
    <citation type="submission" date="2013-10" db="EMBL/GenBank/DDBJ databases">
        <title>The Genome Sequence of Acinetobacter brisouii CIP 110357.</title>
        <authorList>
            <consortium name="The Broad Institute Genomics Platform"/>
            <consortium name="The Broad Institute Genome Sequencing Center for Infectious Disease"/>
            <person name="Cerqueira G."/>
            <person name="Feldgarden M."/>
            <person name="Courvalin P."/>
            <person name="Grillot-Courvalin C."/>
            <person name="Clermont D."/>
            <person name="Rocha E."/>
            <person name="Yoon E.-J."/>
            <person name="Nemec A."/>
            <person name="Young S.K."/>
            <person name="Zeng Q."/>
            <person name="Gargeya S."/>
            <person name="Fitzgerald M."/>
            <person name="Abouelleil A."/>
            <person name="Alvarado L."/>
            <person name="Berlin A.M."/>
            <person name="Chapman S.B."/>
            <person name="Gainer-Dewar J."/>
            <person name="Goldberg J."/>
            <person name="Gnerre S."/>
            <person name="Griggs A."/>
            <person name="Gujja S."/>
            <person name="Hansen M."/>
            <person name="Howarth C."/>
            <person name="Imamovic A."/>
            <person name="Ireland A."/>
            <person name="Larimer J."/>
            <person name="McCowan C."/>
            <person name="Murphy C."/>
            <person name="Pearson M."/>
            <person name="Poon T.W."/>
            <person name="Priest M."/>
            <person name="Roberts A."/>
            <person name="Saif S."/>
            <person name="Shea T."/>
            <person name="Sykes S."/>
            <person name="Wortman J."/>
            <person name="Nusbaum C."/>
            <person name="Birren B."/>
        </authorList>
    </citation>
    <scope>NUCLEOTIDE SEQUENCE [LARGE SCALE GENOMIC DNA]</scope>
    <source>
        <strain evidence="4 5">CIP 110357</strain>
    </source>
</reference>
<dbReference type="SMART" id="SM00342">
    <property type="entry name" value="HTH_ARAC"/>
    <property type="match status" value="1"/>
</dbReference>
<dbReference type="PANTHER" id="PTHR43436">
    <property type="entry name" value="ARAC-FAMILY TRANSCRIPTIONAL REGULATOR"/>
    <property type="match status" value="1"/>
</dbReference>
<name>V2UCF0_9GAMM</name>
<evidence type="ECO:0000256" key="1">
    <source>
        <dbReference type="ARBA" id="ARBA00023015"/>
    </source>
</evidence>
<dbReference type="OrthoDB" id="34150at2"/>
<dbReference type="PATRIC" id="fig|1341683.3.peg.2821"/>
<keyword evidence="5" id="KW-1185">Reference proteome</keyword>
<keyword evidence="1" id="KW-0805">Transcription regulation</keyword>
<dbReference type="GO" id="GO:0043565">
    <property type="term" value="F:sequence-specific DNA binding"/>
    <property type="evidence" value="ECO:0007669"/>
    <property type="project" value="InterPro"/>
</dbReference>
<dbReference type="PANTHER" id="PTHR43436:SF1">
    <property type="entry name" value="TRANSCRIPTIONAL REGULATORY PROTEIN"/>
    <property type="match status" value="1"/>
</dbReference>
<sequence>MNQPNVYNLLQSLVEDIAQNDGDYNTAIPILSIYRRSAVTDPMPCIFGLGLGVTIQGGKRVTLGNEVFNYSSGQALINSIDLPVVSYVTQATITEPYLGLRLDLDANLIVQIAAEMNTSGICKGGPLRAMSVIALDDGILDALTRLIRLLNEPSKIPLITPLIQREIIIRLLDGEHGPMLQHLATVGSPSHQISQVITWMKLNYINSISINELAAKAHMSSSTFRQHFRTITGLSPLQYLKNLRLQDARHWMLYEDMDASSAAIRVGYESVTQFNREYARMFGEPPLRDIKRTRALIN</sequence>
<dbReference type="InterPro" id="IPR009594">
    <property type="entry name" value="Tscrpt_reg_HTH_AraC_N"/>
</dbReference>
<dbReference type="GO" id="GO:0003700">
    <property type="term" value="F:DNA-binding transcription factor activity"/>
    <property type="evidence" value="ECO:0007669"/>
    <property type="project" value="InterPro"/>
</dbReference>
<keyword evidence="2" id="KW-0804">Transcription</keyword>
<organism evidence="4 5">
    <name type="scientific">Acinetobacter brisouii CIP 110357</name>
    <dbReference type="NCBI Taxonomy" id="1341683"/>
    <lineage>
        <taxon>Bacteria</taxon>
        <taxon>Pseudomonadati</taxon>
        <taxon>Pseudomonadota</taxon>
        <taxon>Gammaproteobacteria</taxon>
        <taxon>Moraxellales</taxon>
        <taxon>Moraxellaceae</taxon>
        <taxon>Acinetobacter</taxon>
    </lineage>
</organism>
<comment type="caution">
    <text evidence="4">The sequence shown here is derived from an EMBL/GenBank/DDBJ whole genome shotgun (WGS) entry which is preliminary data.</text>
</comment>
<evidence type="ECO:0000256" key="2">
    <source>
        <dbReference type="ARBA" id="ARBA00023163"/>
    </source>
</evidence>
<dbReference type="AlphaFoldDB" id="V2UCF0"/>
<feature type="domain" description="HTH araC/xylS-type" evidence="3">
    <location>
        <begin position="194"/>
        <end position="292"/>
    </location>
</feature>
<accession>V2UCF0</accession>
<dbReference type="Pfam" id="PF12833">
    <property type="entry name" value="HTH_18"/>
    <property type="match status" value="1"/>
</dbReference>
<gene>
    <name evidence="4" type="ORF">P255_02850</name>
</gene>
<dbReference type="InterPro" id="IPR018060">
    <property type="entry name" value="HTH_AraC"/>
</dbReference>
<dbReference type="InterPro" id="IPR009057">
    <property type="entry name" value="Homeodomain-like_sf"/>
</dbReference>
<proteinExistence type="predicted"/>
<dbReference type="HOGENOM" id="CLU_000445_100_0_6"/>
<evidence type="ECO:0000313" key="5">
    <source>
        <dbReference type="Proteomes" id="UP000018418"/>
    </source>
</evidence>
<dbReference type="SUPFAM" id="SSF46689">
    <property type="entry name" value="Homeodomain-like"/>
    <property type="match status" value="2"/>
</dbReference>
<dbReference type="Pfam" id="PF06719">
    <property type="entry name" value="AraC_N"/>
    <property type="match status" value="1"/>
</dbReference>
<dbReference type="EMBL" id="AYEU01000012">
    <property type="protein sequence ID" value="ESK48207.1"/>
    <property type="molecule type" value="Genomic_DNA"/>
</dbReference>
<evidence type="ECO:0000259" key="3">
    <source>
        <dbReference type="PROSITE" id="PS01124"/>
    </source>
</evidence>
<dbReference type="Proteomes" id="UP000018418">
    <property type="component" value="Unassembled WGS sequence"/>
</dbReference>
<evidence type="ECO:0000313" key="4">
    <source>
        <dbReference type="EMBL" id="ESK48207.1"/>
    </source>
</evidence>